<reference evidence="8 9" key="1">
    <citation type="submission" date="2018-04" db="EMBL/GenBank/DDBJ databases">
        <title>Novel species isolated from glacier.</title>
        <authorList>
            <person name="Liu Q."/>
            <person name="Xin Y.-H."/>
        </authorList>
    </citation>
    <scope>NUCLEOTIDE SEQUENCE [LARGE SCALE GENOMIC DNA]</scope>
    <source>
        <strain evidence="8 9">GT1R17</strain>
    </source>
</reference>
<dbReference type="AlphaFoldDB" id="A0A2T5MKU7"/>
<feature type="domain" description="FAD-binding FR-type" evidence="7">
    <location>
        <begin position="203"/>
        <end position="367"/>
    </location>
</feature>
<evidence type="ECO:0000313" key="9">
    <source>
        <dbReference type="Proteomes" id="UP000244248"/>
    </source>
</evidence>
<gene>
    <name evidence="8" type="ORF">CJD38_03595</name>
</gene>
<evidence type="ECO:0000256" key="4">
    <source>
        <dbReference type="ARBA" id="ARBA00023797"/>
    </source>
</evidence>
<dbReference type="Gene3D" id="2.40.30.10">
    <property type="entry name" value="Translation factors"/>
    <property type="match status" value="1"/>
</dbReference>
<keyword evidence="5" id="KW-0812">Transmembrane</keyword>
<keyword evidence="5" id="KW-0472">Membrane</keyword>
<dbReference type="InterPro" id="IPR017927">
    <property type="entry name" value="FAD-bd_FR_type"/>
</dbReference>
<dbReference type="PRINTS" id="PR00371">
    <property type="entry name" value="FPNCR"/>
</dbReference>
<evidence type="ECO:0000313" key="8">
    <source>
        <dbReference type="EMBL" id="PTU33197.1"/>
    </source>
</evidence>
<dbReference type="Gene3D" id="3.40.50.80">
    <property type="entry name" value="Nucleotide-binding domain of ferredoxin-NADP reductase (FNR) module"/>
    <property type="match status" value="1"/>
</dbReference>
<dbReference type="InterPro" id="IPR001094">
    <property type="entry name" value="Flavdoxin-like"/>
</dbReference>
<dbReference type="EC" id="1.6.2.4" evidence="4"/>
<dbReference type="InterPro" id="IPR001709">
    <property type="entry name" value="Flavoprot_Pyr_Nucl_cyt_Rdtase"/>
</dbReference>
<evidence type="ECO:0000259" key="6">
    <source>
        <dbReference type="PROSITE" id="PS50902"/>
    </source>
</evidence>
<name>A0A2T5MKU7_9GAMM</name>
<dbReference type="SUPFAM" id="SSF52343">
    <property type="entry name" value="Ferredoxin reductase-like, C-terminal NADP-linked domain"/>
    <property type="match status" value="1"/>
</dbReference>
<dbReference type="CDD" id="cd06200">
    <property type="entry name" value="SiR_like1"/>
    <property type="match status" value="1"/>
</dbReference>
<dbReference type="Pfam" id="PF00258">
    <property type="entry name" value="Flavodoxin_1"/>
    <property type="match status" value="1"/>
</dbReference>
<keyword evidence="3" id="KW-0813">Transport</keyword>
<dbReference type="RefSeq" id="WP_107938905.1">
    <property type="nucleotide sequence ID" value="NZ_QANS01000001.1"/>
</dbReference>
<keyword evidence="5" id="KW-1133">Transmembrane helix</keyword>
<keyword evidence="9" id="KW-1185">Reference proteome</keyword>
<dbReference type="PROSITE" id="PS51384">
    <property type="entry name" value="FAD_FR"/>
    <property type="match status" value="1"/>
</dbReference>
<dbReference type="GO" id="GO:0005829">
    <property type="term" value="C:cytosol"/>
    <property type="evidence" value="ECO:0007669"/>
    <property type="project" value="TreeGrafter"/>
</dbReference>
<feature type="domain" description="Flavodoxin-like" evidence="6">
    <location>
        <begin position="52"/>
        <end position="189"/>
    </location>
</feature>
<feature type="transmembrane region" description="Helical" evidence="5">
    <location>
        <begin position="12"/>
        <end position="32"/>
    </location>
</feature>
<sequence>MSEWLLSVQGQRVLHAAAVVFVWLLFCAFIAWRRIRQQRRLSLPTLAGDTPLLLCYASQTGYALRIAMQTAKSLQAAGQSVNLKSLGDVDLTTLQSSSRALFVVSTTGEGDPPDTAITFVRKVMRGQSNLKGLNYGLLALGDQEYRHYCGFGRELDRWLKRHGAQPLFDAVEVDNADEGALRHWQHHLELLGDGQAVPDWTEPEYEDWRLVERTLLNAGSAGGAVYHLSLEPQGKPLTWSAGDIVEIGPRNSQQKVNEALKVLGLPAATVLRHEEREEVLSDWLARCLLPRQLEELTQQLVENLKPLPHREYSIASIPKDGRLELLLRQMRQSDGSLGLGSGWLTEHAKVGETIAVRIRSNPSFHAPTDDRPVILIGNGTGLAGLRAHIKARVAAGHRRNWLLFGERSADHDFYHREEIEGWRNDGFLQRVDLAFSRDQSERIYVQQRLSKAADEVRRWVSDGASIHVCGSLEGMAPAVTAVLNDILGAEQLEQLAADGRYRRDVY</sequence>
<evidence type="ECO:0000259" key="7">
    <source>
        <dbReference type="PROSITE" id="PS51384"/>
    </source>
</evidence>
<dbReference type="InterPro" id="IPR029039">
    <property type="entry name" value="Flavoprotein-like_sf"/>
</dbReference>
<dbReference type="PRINTS" id="PR00369">
    <property type="entry name" value="FLAVODOXIN"/>
</dbReference>
<dbReference type="PANTHER" id="PTHR19384:SF17">
    <property type="entry name" value="NADPH--CYTOCHROME P450 REDUCTASE"/>
    <property type="match status" value="1"/>
</dbReference>
<dbReference type="InterPro" id="IPR008254">
    <property type="entry name" value="Flavodoxin/NO_synth"/>
</dbReference>
<comment type="caution">
    <text evidence="8">The sequence shown here is derived from an EMBL/GenBank/DDBJ whole genome shotgun (WGS) entry which is preliminary data.</text>
</comment>
<keyword evidence="2" id="KW-0288">FMN</keyword>
<evidence type="ECO:0000256" key="2">
    <source>
        <dbReference type="ARBA" id="ARBA00022643"/>
    </source>
</evidence>
<evidence type="ECO:0000256" key="1">
    <source>
        <dbReference type="ARBA" id="ARBA00022630"/>
    </source>
</evidence>
<dbReference type="PANTHER" id="PTHR19384">
    <property type="entry name" value="NITRIC OXIDE SYNTHASE-RELATED"/>
    <property type="match status" value="1"/>
</dbReference>
<keyword evidence="1" id="KW-0285">Flavoprotein</keyword>
<dbReference type="InterPro" id="IPR039261">
    <property type="entry name" value="FNR_nucleotide-bd"/>
</dbReference>
<dbReference type="GO" id="GO:0050660">
    <property type="term" value="F:flavin adenine dinucleotide binding"/>
    <property type="evidence" value="ECO:0007669"/>
    <property type="project" value="TreeGrafter"/>
</dbReference>
<evidence type="ECO:0000256" key="5">
    <source>
        <dbReference type="SAM" id="Phobius"/>
    </source>
</evidence>
<dbReference type="InterPro" id="IPR017938">
    <property type="entry name" value="Riboflavin_synthase-like_b-brl"/>
</dbReference>
<dbReference type="Pfam" id="PF00175">
    <property type="entry name" value="NAD_binding_1"/>
    <property type="match status" value="1"/>
</dbReference>
<dbReference type="SUPFAM" id="SSF63380">
    <property type="entry name" value="Riboflavin synthase domain-like"/>
    <property type="match status" value="1"/>
</dbReference>
<dbReference type="PROSITE" id="PS50902">
    <property type="entry name" value="FLAVODOXIN_LIKE"/>
    <property type="match status" value="1"/>
</dbReference>
<dbReference type="Gene3D" id="3.40.50.360">
    <property type="match status" value="1"/>
</dbReference>
<dbReference type="GO" id="GO:0010181">
    <property type="term" value="F:FMN binding"/>
    <property type="evidence" value="ECO:0007669"/>
    <property type="project" value="InterPro"/>
</dbReference>
<evidence type="ECO:0000256" key="3">
    <source>
        <dbReference type="ARBA" id="ARBA00022982"/>
    </source>
</evidence>
<dbReference type="OrthoDB" id="9816402at2"/>
<dbReference type="EMBL" id="QANS01000001">
    <property type="protein sequence ID" value="PTU33197.1"/>
    <property type="molecule type" value="Genomic_DNA"/>
</dbReference>
<dbReference type="InterPro" id="IPR001433">
    <property type="entry name" value="OxRdtase_FAD/NAD-bd"/>
</dbReference>
<protein>
    <recommendedName>
        <fullName evidence="4">NADPH--hemoprotein reductase</fullName>
        <ecNumber evidence="4">1.6.2.4</ecNumber>
    </recommendedName>
</protein>
<proteinExistence type="predicted"/>
<organism evidence="8 9">
    <name type="scientific">Stenotrophobium rhamnosiphilum</name>
    <dbReference type="NCBI Taxonomy" id="2029166"/>
    <lineage>
        <taxon>Bacteria</taxon>
        <taxon>Pseudomonadati</taxon>
        <taxon>Pseudomonadota</taxon>
        <taxon>Gammaproteobacteria</taxon>
        <taxon>Nevskiales</taxon>
        <taxon>Nevskiaceae</taxon>
        <taxon>Stenotrophobium</taxon>
    </lineage>
</organism>
<dbReference type="Proteomes" id="UP000244248">
    <property type="component" value="Unassembled WGS sequence"/>
</dbReference>
<accession>A0A2T5MKU7</accession>
<dbReference type="GO" id="GO:0003958">
    <property type="term" value="F:NADPH-hemoprotein reductase activity"/>
    <property type="evidence" value="ECO:0007669"/>
    <property type="project" value="UniProtKB-EC"/>
</dbReference>
<dbReference type="SUPFAM" id="SSF52218">
    <property type="entry name" value="Flavoproteins"/>
    <property type="match status" value="1"/>
</dbReference>
<keyword evidence="3" id="KW-0249">Electron transport</keyword>